<dbReference type="EMBL" id="JAPDMZ010000005">
    <property type="protein sequence ID" value="KAK0557503.1"/>
    <property type="molecule type" value="Genomic_DNA"/>
</dbReference>
<dbReference type="AlphaFoldDB" id="A0AAN6GX21"/>
<dbReference type="Proteomes" id="UP001176517">
    <property type="component" value="Unassembled WGS sequence"/>
</dbReference>
<feature type="compositionally biased region" description="Polar residues" evidence="1">
    <location>
        <begin position="1"/>
        <end position="15"/>
    </location>
</feature>
<keyword evidence="3" id="KW-1185">Reference proteome</keyword>
<evidence type="ECO:0000256" key="1">
    <source>
        <dbReference type="SAM" id="MobiDB-lite"/>
    </source>
</evidence>
<reference evidence="2" key="1">
    <citation type="journal article" date="2023" name="PhytoFront">
        <title>Draft Genome Resources of Seven Strains of Tilletia horrida, Causal Agent of Kernel Smut of Rice.</title>
        <authorList>
            <person name="Khanal S."/>
            <person name="Antony Babu S."/>
            <person name="Zhou X.G."/>
        </authorList>
    </citation>
    <scope>NUCLEOTIDE SEQUENCE</scope>
    <source>
        <strain evidence="2">TX6</strain>
    </source>
</reference>
<evidence type="ECO:0000313" key="2">
    <source>
        <dbReference type="EMBL" id="KAK0557503.1"/>
    </source>
</evidence>
<dbReference type="PANTHER" id="PTHR39475:SF1">
    <property type="entry name" value="CONIDIATION-SPECIFIC PROTEIN 6"/>
    <property type="match status" value="1"/>
</dbReference>
<gene>
    <name evidence="2" type="ORF">OC846_000491</name>
</gene>
<proteinExistence type="predicted"/>
<feature type="region of interest" description="Disordered" evidence="1">
    <location>
        <begin position="1"/>
        <end position="89"/>
    </location>
</feature>
<evidence type="ECO:0000313" key="3">
    <source>
        <dbReference type="Proteomes" id="UP001176517"/>
    </source>
</evidence>
<comment type="caution">
    <text evidence="2">The sequence shown here is derived from an EMBL/GenBank/DDBJ whole genome shotgun (WGS) entry which is preliminary data.</text>
</comment>
<protein>
    <submittedName>
        <fullName evidence="2">Uncharacterized protein</fullName>
    </submittedName>
</protein>
<name>A0AAN6GX21_9BASI</name>
<dbReference type="PANTHER" id="PTHR39475">
    <property type="entry name" value="CONIDIATION-SPECIFIC PROTEIN 6"/>
    <property type="match status" value="1"/>
</dbReference>
<organism evidence="2 3">
    <name type="scientific">Tilletia horrida</name>
    <dbReference type="NCBI Taxonomy" id="155126"/>
    <lineage>
        <taxon>Eukaryota</taxon>
        <taxon>Fungi</taxon>
        <taxon>Dikarya</taxon>
        <taxon>Basidiomycota</taxon>
        <taxon>Ustilaginomycotina</taxon>
        <taxon>Exobasidiomycetes</taxon>
        <taxon>Tilletiales</taxon>
        <taxon>Tilletiaceae</taxon>
        <taxon>Tilletia</taxon>
    </lineage>
</organism>
<feature type="compositionally biased region" description="Basic and acidic residues" evidence="1">
    <location>
        <begin position="16"/>
        <end position="82"/>
    </location>
</feature>
<accession>A0AAN6GX21</accession>
<sequence length="109" mass="12200">MSTKSQTLDHMSNADQKNHGGDDNQATRHEEGKPNSHQALDSKDEKSIANKLDQAAKELKEAKKAEKEKEDEPFVFEAEKNGNKPSRGAVIDAQIEQEEQEELERKGKA</sequence>